<proteinExistence type="predicted"/>
<dbReference type="SUPFAM" id="SSF55961">
    <property type="entry name" value="Bet v1-like"/>
    <property type="match status" value="1"/>
</dbReference>
<sequence>MSSGPPTPDSKSGWTLSTSQIIDAPVEKVWETLLDFPSYPEWNPFVRKQLVKDKSGRLADPQVISQGAVLDMTTHIPHTMDDTAKPTKAAATVTIVDNENHRVSWKYKFAFNWLLKSVRWQTVTATEDGKAKYESVETFTGLLVGATKSAVGDNLQKAFIAMGEALKARAEESS</sequence>
<dbReference type="PANTHER" id="PTHR36166:SF1">
    <property type="entry name" value="SRPBCC DOMAIN-CONTAINING PROTEIN"/>
    <property type="match status" value="1"/>
</dbReference>
<name>A0A4R0RRQ9_9APHY</name>
<evidence type="ECO:0008006" key="3">
    <source>
        <dbReference type="Google" id="ProtNLM"/>
    </source>
</evidence>
<reference evidence="1 2" key="1">
    <citation type="submission" date="2018-11" db="EMBL/GenBank/DDBJ databases">
        <title>Genome assembly of Steccherinum ochraceum LE-BIN_3174, the white-rot fungus of the Steccherinaceae family (The Residual Polyporoid clade, Polyporales, Basidiomycota).</title>
        <authorList>
            <person name="Fedorova T.V."/>
            <person name="Glazunova O.A."/>
            <person name="Landesman E.O."/>
            <person name="Moiseenko K.V."/>
            <person name="Psurtseva N.V."/>
            <person name="Savinova O.S."/>
            <person name="Shakhova N.V."/>
            <person name="Tyazhelova T.V."/>
            <person name="Vasina D.V."/>
        </authorList>
    </citation>
    <scope>NUCLEOTIDE SEQUENCE [LARGE SCALE GENOMIC DNA]</scope>
    <source>
        <strain evidence="1 2">LE-BIN_3174</strain>
    </source>
</reference>
<dbReference type="Gene3D" id="3.30.530.20">
    <property type="match status" value="1"/>
</dbReference>
<dbReference type="CDD" id="cd07822">
    <property type="entry name" value="SRPBCC_4"/>
    <property type="match status" value="1"/>
</dbReference>
<comment type="caution">
    <text evidence="1">The sequence shown here is derived from an EMBL/GenBank/DDBJ whole genome shotgun (WGS) entry which is preliminary data.</text>
</comment>
<dbReference type="EMBL" id="RWJN01000075">
    <property type="protein sequence ID" value="TCD68139.1"/>
    <property type="molecule type" value="Genomic_DNA"/>
</dbReference>
<dbReference type="OrthoDB" id="509124at2759"/>
<accession>A0A4R0RRQ9</accession>
<dbReference type="InterPro" id="IPR023393">
    <property type="entry name" value="START-like_dom_sf"/>
</dbReference>
<organism evidence="1 2">
    <name type="scientific">Steccherinum ochraceum</name>
    <dbReference type="NCBI Taxonomy" id="92696"/>
    <lineage>
        <taxon>Eukaryota</taxon>
        <taxon>Fungi</taxon>
        <taxon>Dikarya</taxon>
        <taxon>Basidiomycota</taxon>
        <taxon>Agaricomycotina</taxon>
        <taxon>Agaricomycetes</taxon>
        <taxon>Polyporales</taxon>
        <taxon>Steccherinaceae</taxon>
        <taxon>Steccherinum</taxon>
    </lineage>
</organism>
<dbReference type="Proteomes" id="UP000292702">
    <property type="component" value="Unassembled WGS sequence"/>
</dbReference>
<protein>
    <recommendedName>
        <fullName evidence="3">Coenzyme Q-binding protein COQ10 START domain-containing protein</fullName>
    </recommendedName>
</protein>
<keyword evidence="2" id="KW-1185">Reference proteome</keyword>
<evidence type="ECO:0000313" key="1">
    <source>
        <dbReference type="EMBL" id="TCD68139.1"/>
    </source>
</evidence>
<dbReference type="Pfam" id="PF10604">
    <property type="entry name" value="Polyketide_cyc2"/>
    <property type="match status" value="1"/>
</dbReference>
<dbReference type="AlphaFoldDB" id="A0A4R0RRQ9"/>
<dbReference type="PANTHER" id="PTHR36166">
    <property type="entry name" value="CHROMOSOME 9, WHOLE GENOME SHOTGUN SEQUENCE"/>
    <property type="match status" value="1"/>
</dbReference>
<evidence type="ECO:0000313" key="2">
    <source>
        <dbReference type="Proteomes" id="UP000292702"/>
    </source>
</evidence>
<dbReference type="InterPro" id="IPR019587">
    <property type="entry name" value="Polyketide_cyclase/dehydratase"/>
</dbReference>
<gene>
    <name evidence="1" type="ORF">EIP91_011505</name>
</gene>